<proteinExistence type="predicted"/>
<dbReference type="AlphaFoldDB" id="A0A518HC68"/>
<dbReference type="KEGG" id="tpla:ElP_63940"/>
<dbReference type="EMBL" id="CP036426">
    <property type="protein sequence ID" value="QDV38439.1"/>
    <property type="molecule type" value="Genomic_DNA"/>
</dbReference>
<dbReference type="OrthoDB" id="932638at2"/>
<accession>A0A518HC68</accession>
<organism evidence="1 2">
    <name type="scientific">Tautonia plasticadhaerens</name>
    <dbReference type="NCBI Taxonomy" id="2527974"/>
    <lineage>
        <taxon>Bacteria</taxon>
        <taxon>Pseudomonadati</taxon>
        <taxon>Planctomycetota</taxon>
        <taxon>Planctomycetia</taxon>
        <taxon>Isosphaerales</taxon>
        <taxon>Isosphaeraceae</taxon>
        <taxon>Tautonia</taxon>
    </lineage>
</organism>
<sequence>MAWHCGAAGCPTHSSPEHNCRDWEMAPLRRSVGRGGANDQADVRVVQGTLNRFQTDRGGPSPRLDTSGRCDAPTIAAIEALQRLHPGLGLRSPDGRVDVGGRTHAALASRFGGTLSSPSPTSTPAAGPISGTLTPQHIPITVHEQVIDFFVCISTPDPETKVRLLATFFGRMPPAHLAVLYPFFVIEDKPNHGPGGGTWLRAELEAGAFAGRRHEEATGLSNADVDRLVLSAGARGLHGIPRDRWERDVGTSAARAEWTVIHEAGHAVDYELDLRGTYRVHDYRGITPACGAGNLIVRRAVEAYARYIYADRDAAVARESVPSETRAASSSRVIRNLWGTPAFSPANVPPGWRPRSSGNLY</sequence>
<reference evidence="1 2" key="1">
    <citation type="submission" date="2019-02" db="EMBL/GenBank/DDBJ databases">
        <title>Deep-cultivation of Planctomycetes and their phenomic and genomic characterization uncovers novel biology.</title>
        <authorList>
            <person name="Wiegand S."/>
            <person name="Jogler M."/>
            <person name="Boedeker C."/>
            <person name="Pinto D."/>
            <person name="Vollmers J."/>
            <person name="Rivas-Marin E."/>
            <person name="Kohn T."/>
            <person name="Peeters S.H."/>
            <person name="Heuer A."/>
            <person name="Rast P."/>
            <person name="Oberbeckmann S."/>
            <person name="Bunk B."/>
            <person name="Jeske O."/>
            <person name="Meyerdierks A."/>
            <person name="Storesund J.E."/>
            <person name="Kallscheuer N."/>
            <person name="Luecker S."/>
            <person name="Lage O.M."/>
            <person name="Pohl T."/>
            <person name="Merkel B.J."/>
            <person name="Hornburger P."/>
            <person name="Mueller R.-W."/>
            <person name="Bruemmer F."/>
            <person name="Labrenz M."/>
            <person name="Spormann A.M."/>
            <person name="Op den Camp H."/>
            <person name="Overmann J."/>
            <person name="Amann R."/>
            <person name="Jetten M.S.M."/>
            <person name="Mascher T."/>
            <person name="Medema M.H."/>
            <person name="Devos D.P."/>
            <person name="Kaster A.-K."/>
            <person name="Ovreas L."/>
            <person name="Rohde M."/>
            <person name="Galperin M.Y."/>
            <person name="Jogler C."/>
        </authorList>
    </citation>
    <scope>NUCLEOTIDE SEQUENCE [LARGE SCALE GENOMIC DNA]</scope>
    <source>
        <strain evidence="1 2">ElP</strain>
    </source>
</reference>
<protein>
    <recommendedName>
        <fullName evidence="3">Peptidoglycan binding domain protein</fullName>
    </recommendedName>
</protein>
<evidence type="ECO:0000313" key="2">
    <source>
        <dbReference type="Proteomes" id="UP000317835"/>
    </source>
</evidence>
<gene>
    <name evidence="1" type="ORF">ElP_63940</name>
</gene>
<dbReference type="Proteomes" id="UP000317835">
    <property type="component" value="Chromosome"/>
</dbReference>
<dbReference type="RefSeq" id="WP_145276924.1">
    <property type="nucleotide sequence ID" value="NZ_CP036426.1"/>
</dbReference>
<evidence type="ECO:0008006" key="3">
    <source>
        <dbReference type="Google" id="ProtNLM"/>
    </source>
</evidence>
<name>A0A518HC68_9BACT</name>
<keyword evidence="2" id="KW-1185">Reference proteome</keyword>
<evidence type="ECO:0000313" key="1">
    <source>
        <dbReference type="EMBL" id="QDV38439.1"/>
    </source>
</evidence>